<keyword evidence="4" id="KW-1185">Reference proteome</keyword>
<organism evidence="3 4">
    <name type="scientific">Nostoc flagelliforme CCNUN1</name>
    <dbReference type="NCBI Taxonomy" id="2038116"/>
    <lineage>
        <taxon>Bacteria</taxon>
        <taxon>Bacillati</taxon>
        <taxon>Cyanobacteriota</taxon>
        <taxon>Cyanophyceae</taxon>
        <taxon>Nostocales</taxon>
        <taxon>Nostocaceae</taxon>
        <taxon>Nostoc</taxon>
    </lineage>
</organism>
<dbReference type="Proteomes" id="UP000232003">
    <property type="component" value="Chromosome"/>
</dbReference>
<dbReference type="SUPFAM" id="SSF46955">
    <property type="entry name" value="Putative DNA-binding domain"/>
    <property type="match status" value="1"/>
</dbReference>
<evidence type="ECO:0000313" key="4">
    <source>
        <dbReference type="Proteomes" id="UP000232003"/>
    </source>
</evidence>
<proteinExistence type="predicted"/>
<dbReference type="KEGG" id="nfl:COO91_02563"/>
<dbReference type="EMBL" id="CP024785">
    <property type="protein sequence ID" value="AUB36642.1"/>
    <property type="molecule type" value="Genomic_DNA"/>
</dbReference>
<dbReference type="RefSeq" id="WP_100898525.1">
    <property type="nucleotide sequence ID" value="NZ_CAWNNC010000001.1"/>
</dbReference>
<accession>A0A2K8SMF9</accession>
<dbReference type="GO" id="GO:0003677">
    <property type="term" value="F:DNA binding"/>
    <property type="evidence" value="ECO:0007669"/>
    <property type="project" value="UniProtKB-KW"/>
</dbReference>
<evidence type="ECO:0000259" key="1">
    <source>
        <dbReference type="Pfam" id="PF12728"/>
    </source>
</evidence>
<protein>
    <submittedName>
        <fullName evidence="3">Putative DNA-binding transcriptional regulator AlpA</fullName>
    </submittedName>
</protein>
<dbReference type="KEGG" id="nfl:COO91_02560"/>
<reference evidence="3 4" key="1">
    <citation type="submission" date="2017-11" db="EMBL/GenBank/DDBJ databases">
        <title>Complete genome of a free-living desiccation-tolerant cyanobacterium and its photosynthetic adaptation to extreme terrestrial habitat.</title>
        <authorList>
            <person name="Shang J."/>
        </authorList>
    </citation>
    <scope>NUCLEOTIDE SEQUENCE [LARGE SCALE GENOMIC DNA]</scope>
    <source>
        <strain evidence="3 4">CCNUN1</strain>
    </source>
</reference>
<dbReference type="AlphaFoldDB" id="A0A2K8SMF9"/>
<name>A0A2K8SMF9_9NOSO</name>
<dbReference type="Pfam" id="PF12728">
    <property type="entry name" value="HTH_17"/>
    <property type="match status" value="1"/>
</dbReference>
<evidence type="ECO:0000313" key="2">
    <source>
        <dbReference type="EMBL" id="AUB36639.1"/>
    </source>
</evidence>
<dbReference type="EMBL" id="CP024785">
    <property type="protein sequence ID" value="AUB36639.1"/>
    <property type="molecule type" value="Genomic_DNA"/>
</dbReference>
<dbReference type="InterPro" id="IPR041657">
    <property type="entry name" value="HTH_17"/>
</dbReference>
<gene>
    <name evidence="2" type="ORF">COO91_02560</name>
    <name evidence="3" type="ORF">COO91_02563</name>
</gene>
<feature type="domain" description="Helix-turn-helix" evidence="1">
    <location>
        <begin position="21"/>
        <end position="64"/>
    </location>
</feature>
<sequence length="74" mass="8851">MQKLPKRVRRQSDKNNKDDNYISLADACKILYLTESTVRYYISKQRIKAFKSGGKWYLCKGDVEMLRQWQKTSE</sequence>
<dbReference type="InterPro" id="IPR009061">
    <property type="entry name" value="DNA-bd_dom_put_sf"/>
</dbReference>
<evidence type="ECO:0000313" key="3">
    <source>
        <dbReference type="EMBL" id="AUB36642.1"/>
    </source>
</evidence>
<keyword evidence="3" id="KW-0238">DNA-binding</keyword>